<dbReference type="Proteomes" id="UP000612362">
    <property type="component" value="Unassembled WGS sequence"/>
</dbReference>
<evidence type="ECO:0000256" key="2">
    <source>
        <dbReference type="ARBA" id="ARBA00008537"/>
    </source>
</evidence>
<keyword evidence="4" id="KW-1003">Cell membrane</keyword>
<keyword evidence="3" id="KW-0813">Transport</keyword>
<dbReference type="InterPro" id="IPR004638">
    <property type="entry name" value="EmrB-like"/>
</dbReference>
<feature type="transmembrane region" description="Helical" evidence="8">
    <location>
        <begin position="270"/>
        <end position="292"/>
    </location>
</feature>
<gene>
    <name evidence="10" type="ORF">KSX_42170</name>
</gene>
<evidence type="ECO:0000313" key="11">
    <source>
        <dbReference type="Proteomes" id="UP000612362"/>
    </source>
</evidence>
<evidence type="ECO:0000256" key="1">
    <source>
        <dbReference type="ARBA" id="ARBA00004651"/>
    </source>
</evidence>
<feature type="transmembrane region" description="Helical" evidence="8">
    <location>
        <begin position="231"/>
        <end position="249"/>
    </location>
</feature>
<reference evidence="10" key="1">
    <citation type="submission" date="2020-10" db="EMBL/GenBank/DDBJ databases">
        <title>Taxonomic study of unclassified bacteria belonging to the class Ktedonobacteria.</title>
        <authorList>
            <person name="Yabe S."/>
            <person name="Wang C.M."/>
            <person name="Zheng Y."/>
            <person name="Sakai Y."/>
            <person name="Cavaletti L."/>
            <person name="Monciardini P."/>
            <person name="Donadio S."/>
        </authorList>
    </citation>
    <scope>NUCLEOTIDE SEQUENCE</scope>
    <source>
        <strain evidence="10">SOSP1-1</strain>
    </source>
</reference>
<dbReference type="RefSeq" id="WP_220195458.1">
    <property type="nucleotide sequence ID" value="NZ_BNJF01000002.1"/>
</dbReference>
<evidence type="ECO:0000256" key="3">
    <source>
        <dbReference type="ARBA" id="ARBA00022448"/>
    </source>
</evidence>
<dbReference type="PANTHER" id="PTHR42718:SF9">
    <property type="entry name" value="MAJOR FACILITATOR SUPERFAMILY MULTIDRUG TRANSPORTER MFSC"/>
    <property type="match status" value="1"/>
</dbReference>
<evidence type="ECO:0000256" key="5">
    <source>
        <dbReference type="ARBA" id="ARBA00022692"/>
    </source>
</evidence>
<evidence type="ECO:0000259" key="9">
    <source>
        <dbReference type="PROSITE" id="PS50850"/>
    </source>
</evidence>
<evidence type="ECO:0000313" key="10">
    <source>
        <dbReference type="EMBL" id="GHO46054.1"/>
    </source>
</evidence>
<feature type="transmembrane region" description="Helical" evidence="8">
    <location>
        <begin position="199"/>
        <end position="219"/>
    </location>
</feature>
<keyword evidence="11" id="KW-1185">Reference proteome</keyword>
<evidence type="ECO:0000256" key="8">
    <source>
        <dbReference type="SAM" id="Phobius"/>
    </source>
</evidence>
<evidence type="ECO:0000256" key="7">
    <source>
        <dbReference type="ARBA" id="ARBA00023136"/>
    </source>
</evidence>
<dbReference type="InterPro" id="IPR011701">
    <property type="entry name" value="MFS"/>
</dbReference>
<dbReference type="InterPro" id="IPR036259">
    <property type="entry name" value="MFS_trans_sf"/>
</dbReference>
<dbReference type="GO" id="GO:0005886">
    <property type="term" value="C:plasma membrane"/>
    <property type="evidence" value="ECO:0007669"/>
    <property type="project" value="UniProtKB-SubCell"/>
</dbReference>
<name>A0A8J3I634_9CHLR</name>
<dbReference type="Pfam" id="PF07690">
    <property type="entry name" value="MFS_1"/>
    <property type="match status" value="1"/>
</dbReference>
<keyword evidence="7 8" id="KW-0472">Membrane</keyword>
<feature type="transmembrane region" description="Helical" evidence="8">
    <location>
        <begin position="433"/>
        <end position="456"/>
    </location>
</feature>
<organism evidence="10 11">
    <name type="scientific">Ktedonospora formicarum</name>
    <dbReference type="NCBI Taxonomy" id="2778364"/>
    <lineage>
        <taxon>Bacteria</taxon>
        <taxon>Bacillati</taxon>
        <taxon>Chloroflexota</taxon>
        <taxon>Ktedonobacteria</taxon>
        <taxon>Ktedonobacterales</taxon>
        <taxon>Ktedonobacteraceae</taxon>
        <taxon>Ktedonospora</taxon>
    </lineage>
</organism>
<keyword evidence="6 8" id="KW-1133">Transmembrane helix</keyword>
<keyword evidence="5 8" id="KW-0812">Transmembrane</keyword>
<feature type="transmembrane region" description="Helical" evidence="8">
    <location>
        <begin position="165"/>
        <end position="187"/>
    </location>
</feature>
<evidence type="ECO:0000256" key="6">
    <source>
        <dbReference type="ARBA" id="ARBA00022989"/>
    </source>
</evidence>
<feature type="transmembrane region" description="Helical" evidence="8">
    <location>
        <begin position="55"/>
        <end position="72"/>
    </location>
</feature>
<feature type="transmembrane region" description="Helical" evidence="8">
    <location>
        <begin position="137"/>
        <end position="159"/>
    </location>
</feature>
<dbReference type="EMBL" id="BNJF01000002">
    <property type="protein sequence ID" value="GHO46054.1"/>
    <property type="molecule type" value="Genomic_DNA"/>
</dbReference>
<dbReference type="PROSITE" id="PS50850">
    <property type="entry name" value="MFS"/>
    <property type="match status" value="1"/>
</dbReference>
<dbReference type="Gene3D" id="1.20.1250.20">
    <property type="entry name" value="MFS general substrate transporter like domains"/>
    <property type="match status" value="2"/>
</dbReference>
<dbReference type="GO" id="GO:0022857">
    <property type="term" value="F:transmembrane transporter activity"/>
    <property type="evidence" value="ECO:0007669"/>
    <property type="project" value="InterPro"/>
</dbReference>
<protein>
    <submittedName>
        <fullName evidence="10">MFS transporter</fullName>
    </submittedName>
</protein>
<feature type="transmembrane region" description="Helical" evidence="8">
    <location>
        <begin position="79"/>
        <end position="98"/>
    </location>
</feature>
<dbReference type="InterPro" id="IPR020846">
    <property type="entry name" value="MFS_dom"/>
</dbReference>
<dbReference type="NCBIfam" id="TIGR00711">
    <property type="entry name" value="efflux_EmrB"/>
    <property type="match status" value="1"/>
</dbReference>
<dbReference type="CDD" id="cd17503">
    <property type="entry name" value="MFS_LmrB_MDR_like"/>
    <property type="match status" value="1"/>
</dbReference>
<accession>A0A8J3I634</accession>
<feature type="domain" description="Major facilitator superfamily (MFS) profile" evidence="9">
    <location>
        <begin position="13"/>
        <end position="461"/>
    </location>
</feature>
<comment type="caution">
    <text evidence="10">The sequence shown here is derived from an EMBL/GenBank/DDBJ whole genome shotgun (WGS) entry which is preliminary data.</text>
</comment>
<feature type="transmembrane region" description="Helical" evidence="8">
    <location>
        <begin position="357"/>
        <end position="379"/>
    </location>
</feature>
<feature type="transmembrane region" description="Helical" evidence="8">
    <location>
        <begin position="304"/>
        <end position="321"/>
    </location>
</feature>
<dbReference type="PANTHER" id="PTHR42718">
    <property type="entry name" value="MAJOR FACILITATOR SUPERFAMILY MULTIDRUG TRANSPORTER MFSC"/>
    <property type="match status" value="1"/>
</dbReference>
<feature type="transmembrane region" description="Helical" evidence="8">
    <location>
        <begin position="333"/>
        <end position="351"/>
    </location>
</feature>
<comment type="similarity">
    <text evidence="2">Belongs to the major facilitator superfamily. EmrB family.</text>
</comment>
<feature type="transmembrane region" description="Helical" evidence="8">
    <location>
        <begin position="400"/>
        <end position="421"/>
    </location>
</feature>
<dbReference type="SUPFAM" id="SSF103473">
    <property type="entry name" value="MFS general substrate transporter"/>
    <property type="match status" value="1"/>
</dbReference>
<feature type="transmembrane region" description="Helical" evidence="8">
    <location>
        <begin position="12"/>
        <end position="35"/>
    </location>
</feature>
<sequence length="502" mass="54521">MSEEKISKDIIIIALVAVLGALPPMLDATIINIAINDLAKTFSATLATTQWVVTGYTLALGIAVPFSGWLIQKFDGKKIFMSALGVFLLSSLLSGLSWNIPSLIAFRLLQGFASGLMIPTLTTLLVQLAGGDHIGRLMSIVGIPIVLGPILGPVIGGLILQYLNWNWLFFVNLPVGAIALCLIQWKLPAFEASNKYAKLDWLGVLLLAVVSGFCIYGIIEVGRADGLMTGILAIITGVLAAVAYINYAWRMRGQALIPLALFQSRNFSAAFVSLFLAGFATNGPMLLLPMFFQNVRSLDVITSALWLIPQGVGMLVARPLIGQMTDKIGARWVVLPSIVLTILGTLPFIFFDNGTEAWMIWTVLAVRGMGVGGFTIPVMSDSYVGLQKPQVPQASVVTRIVQNIGAAFGSALLATVVANSFTGNAHSLSNTIVAYHMSFIVSLIFMVISILPALFLTNKLRRSVSEGRINLYQYYQYLSRRNKRQFHPEKSDKLATIRRKPA</sequence>
<proteinExistence type="inferred from homology"/>
<comment type="subcellular location">
    <subcellularLocation>
        <location evidence="1">Cell membrane</location>
        <topology evidence="1">Multi-pass membrane protein</topology>
    </subcellularLocation>
</comment>
<dbReference type="AlphaFoldDB" id="A0A8J3I634"/>
<feature type="transmembrane region" description="Helical" evidence="8">
    <location>
        <begin position="104"/>
        <end position="125"/>
    </location>
</feature>
<evidence type="ECO:0000256" key="4">
    <source>
        <dbReference type="ARBA" id="ARBA00022475"/>
    </source>
</evidence>